<evidence type="ECO:0000313" key="1">
    <source>
        <dbReference type="EMBL" id="OQP52009.1"/>
    </source>
</evidence>
<organism evidence="1 2">
    <name type="scientific">Niastella yeongjuensis</name>
    <dbReference type="NCBI Taxonomy" id="354355"/>
    <lineage>
        <taxon>Bacteria</taxon>
        <taxon>Pseudomonadati</taxon>
        <taxon>Bacteroidota</taxon>
        <taxon>Chitinophagia</taxon>
        <taxon>Chitinophagales</taxon>
        <taxon>Chitinophagaceae</taxon>
        <taxon>Niastella</taxon>
    </lineage>
</organism>
<dbReference type="Proteomes" id="UP000192610">
    <property type="component" value="Unassembled WGS sequence"/>
</dbReference>
<name>A0A1V9F0W9_9BACT</name>
<protein>
    <submittedName>
        <fullName evidence="1">Uncharacterized protein</fullName>
    </submittedName>
</protein>
<proteinExistence type="predicted"/>
<reference evidence="2" key="1">
    <citation type="submission" date="2016-04" db="EMBL/GenBank/DDBJ databases">
        <authorList>
            <person name="Chen L."/>
            <person name="Zhuang W."/>
            <person name="Wang G."/>
        </authorList>
    </citation>
    <scope>NUCLEOTIDE SEQUENCE [LARGE SCALE GENOMIC DNA]</scope>
    <source>
        <strain evidence="2">17621</strain>
    </source>
</reference>
<comment type="caution">
    <text evidence="1">The sequence shown here is derived from an EMBL/GenBank/DDBJ whole genome shotgun (WGS) entry which is preliminary data.</text>
</comment>
<sequence length="65" mass="7238">MKEKMKTPKVIYTNGLSLTLNPNMKELPLSGSLARKLAEVNEGFAKSGYKSIEEMLKHARDSSPE</sequence>
<dbReference type="STRING" id="354355.SAMN05660816_05479"/>
<dbReference type="EMBL" id="LVXG01000009">
    <property type="protein sequence ID" value="OQP52009.1"/>
    <property type="molecule type" value="Genomic_DNA"/>
</dbReference>
<dbReference type="AlphaFoldDB" id="A0A1V9F0W9"/>
<dbReference type="RefSeq" id="WP_081198188.1">
    <property type="nucleotide sequence ID" value="NZ_FOCZ01000013.1"/>
</dbReference>
<gene>
    <name evidence="1" type="ORF">A4H97_25680</name>
</gene>
<keyword evidence="2" id="KW-1185">Reference proteome</keyword>
<accession>A0A1V9F0W9</accession>
<evidence type="ECO:0000313" key="2">
    <source>
        <dbReference type="Proteomes" id="UP000192610"/>
    </source>
</evidence>